<accession>A0ABV2T1N0</accession>
<dbReference type="Proteomes" id="UP001549749">
    <property type="component" value="Unassembled WGS sequence"/>
</dbReference>
<dbReference type="InterPro" id="IPR013389">
    <property type="entry name" value="CRISPR-assoc_prot_Cas8b"/>
</dbReference>
<dbReference type="RefSeq" id="WP_354659570.1">
    <property type="nucleotide sequence ID" value="NZ_JBEXAC010000001.1"/>
</dbReference>
<protein>
    <submittedName>
        <fullName evidence="1">TM1802 family CRISPR-associated protein</fullName>
    </submittedName>
</protein>
<evidence type="ECO:0000313" key="1">
    <source>
        <dbReference type="EMBL" id="MET6996929.1"/>
    </source>
</evidence>
<comment type="caution">
    <text evidence="1">The sequence shown here is derived from an EMBL/GenBank/DDBJ whole genome shotgun (WGS) entry which is preliminary data.</text>
</comment>
<organism evidence="1 2">
    <name type="scientific">Chitinophaga defluvii</name>
    <dbReference type="NCBI Taxonomy" id="3163343"/>
    <lineage>
        <taxon>Bacteria</taxon>
        <taxon>Pseudomonadati</taxon>
        <taxon>Bacteroidota</taxon>
        <taxon>Chitinophagia</taxon>
        <taxon>Chitinophagales</taxon>
        <taxon>Chitinophagaceae</taxon>
        <taxon>Chitinophaga</taxon>
    </lineage>
</organism>
<name>A0ABV2T1N0_9BACT</name>
<dbReference type="Pfam" id="PF09484">
    <property type="entry name" value="Cas_TM1802"/>
    <property type="match status" value="1"/>
</dbReference>
<dbReference type="EMBL" id="JBEXAC010000001">
    <property type="protein sequence ID" value="MET6996929.1"/>
    <property type="molecule type" value="Genomic_DNA"/>
</dbReference>
<evidence type="ECO:0000313" key="2">
    <source>
        <dbReference type="Proteomes" id="UP001549749"/>
    </source>
</evidence>
<keyword evidence="2" id="KW-1185">Reference proteome</keyword>
<gene>
    <name evidence="1" type="ORF">ABR189_06100</name>
</gene>
<proteinExistence type="predicted"/>
<sequence>MILTLSRLGEHLSYDQDEWSDIIDTPKIDPDKDNLVVTLVFNIDEQSISVAVAQKYDQQSPRRYRNVSIKGGNNKASYVCCETNKVAQIEKTLFGKVDNKGKEPVKGEFLEYITTKFPSLSTTLLGQVLTPLFNFREMFLEAQWNLPETIYSNLLGEDYKKSSPHTKLILVYAAVVAKDLGIAVPTPLYELDGFDEFIRLDRFTKPVSETKKLSYATGMLKENVISVAFPNRYSLNYMFVETTLNYAAGFNKNNFHQNYQLNSEEQLYLERASDYLLKHQQISIAGIPHCIIPQFPSYKPANFTNVLESCYKKSELLFQPKNFEYSLAAFEDQIDEGEIYWLNFLAFESDGNSFKTINLIKDVSKTHFEKVLSTLKKVDRFFDTLDFAVNWEDVMSDYQNKEKKRVPFNLYTIYQLIPQRKDKEKKNEALVLFKSILEQRKIAPQILFEHFTELILCHYYNRYEAYKNVKRFGENVFDLAVRDAVFKYLSIFTTLSHLKLLNQMETTNQQELDDIEEIVDTTSLEETTTLTEYQQRIESFFERMNYVDYQKALFYLGRMLSTVTSIQREKKRTVLDKLNFNGMKRNDIVRLREALIEKSKQYKGLNKLIFNDGKFLSFFDYNNWNINPKEALFFILNGYSFGTTIKKSQN</sequence>
<reference evidence="1 2" key="1">
    <citation type="submission" date="2024-06" db="EMBL/GenBank/DDBJ databases">
        <title>Chitinophaga defluvii sp. nov., isolated from municipal sewage.</title>
        <authorList>
            <person name="Zhang L."/>
        </authorList>
    </citation>
    <scope>NUCLEOTIDE SEQUENCE [LARGE SCALE GENOMIC DNA]</scope>
    <source>
        <strain evidence="1 2">H8</strain>
    </source>
</reference>